<dbReference type="PRINTS" id="PR01130">
    <property type="entry name" value="DERENTRNSPRT"/>
</dbReference>
<dbReference type="FunCoup" id="C4R045">
    <property type="interactions" value="266"/>
</dbReference>
<keyword evidence="3" id="KW-0813">Transport</keyword>
<dbReference type="GO" id="GO:0000329">
    <property type="term" value="C:fungal-type vacuole membrane"/>
    <property type="evidence" value="ECO:0007669"/>
    <property type="project" value="EnsemblFungi"/>
</dbReference>
<feature type="transmembrane region" description="Helical" evidence="7">
    <location>
        <begin position="406"/>
        <end position="433"/>
    </location>
</feature>
<dbReference type="Proteomes" id="UP000000314">
    <property type="component" value="Chromosome 2"/>
</dbReference>
<dbReference type="SUPFAM" id="SSF103473">
    <property type="entry name" value="MFS general substrate transporter"/>
    <property type="match status" value="1"/>
</dbReference>
<dbReference type="HOGENOM" id="CLU_021611_3_0_1"/>
<proteinExistence type="inferred from homology"/>
<feature type="transmembrane region" description="Helical" evidence="7">
    <location>
        <begin position="102"/>
        <end position="123"/>
    </location>
</feature>
<feature type="transmembrane region" description="Helical" evidence="7">
    <location>
        <begin position="338"/>
        <end position="359"/>
    </location>
</feature>
<dbReference type="Pfam" id="PF01733">
    <property type="entry name" value="Nucleoside_tran"/>
    <property type="match status" value="1"/>
</dbReference>
<dbReference type="GO" id="GO:0005886">
    <property type="term" value="C:plasma membrane"/>
    <property type="evidence" value="ECO:0007669"/>
    <property type="project" value="TreeGrafter"/>
</dbReference>
<evidence type="ECO:0000256" key="3">
    <source>
        <dbReference type="ARBA" id="ARBA00022448"/>
    </source>
</evidence>
<evidence type="ECO:0000256" key="6">
    <source>
        <dbReference type="ARBA" id="ARBA00023136"/>
    </source>
</evidence>
<dbReference type="OrthoDB" id="46396at2759"/>
<dbReference type="eggNOG" id="KOG1479">
    <property type="taxonomic scope" value="Eukaryota"/>
</dbReference>
<evidence type="ECO:0000256" key="5">
    <source>
        <dbReference type="ARBA" id="ARBA00022989"/>
    </source>
</evidence>
<feature type="transmembrane region" description="Helical" evidence="7">
    <location>
        <begin position="20"/>
        <end position="45"/>
    </location>
</feature>
<evidence type="ECO:0000256" key="1">
    <source>
        <dbReference type="ARBA" id="ARBA00004141"/>
    </source>
</evidence>
<protein>
    <submittedName>
        <fullName evidence="8">Nucleoside transporter with broad nucleoside selectivity</fullName>
    </submittedName>
</protein>
<evidence type="ECO:0000256" key="2">
    <source>
        <dbReference type="ARBA" id="ARBA00007965"/>
    </source>
</evidence>
<dbReference type="InterPro" id="IPR002259">
    <property type="entry name" value="Eqnu_transpt"/>
</dbReference>
<dbReference type="GeneID" id="8198806"/>
<comment type="subcellular location">
    <subcellularLocation>
        <location evidence="1">Membrane</location>
        <topology evidence="1">Multi-pass membrane protein</topology>
    </subcellularLocation>
</comment>
<keyword evidence="5 7" id="KW-1133">Transmembrane helix</keyword>
<dbReference type="GO" id="GO:0034257">
    <property type="term" value="F:nicotinamide riboside transmembrane transporter activity"/>
    <property type="evidence" value="ECO:0007669"/>
    <property type="project" value="EnsemblFungi"/>
</dbReference>
<keyword evidence="4 7" id="KW-0812">Transmembrane</keyword>
<dbReference type="STRING" id="644223.C4R045"/>
<dbReference type="RefSeq" id="XP_002491149.1">
    <property type="nucleotide sequence ID" value="XM_002491104.1"/>
</dbReference>
<evidence type="ECO:0000313" key="8">
    <source>
        <dbReference type="EMBL" id="CAY68869.1"/>
    </source>
</evidence>
<feature type="transmembrane region" description="Helical" evidence="7">
    <location>
        <begin position="307"/>
        <end position="326"/>
    </location>
</feature>
<dbReference type="EMBL" id="FN392320">
    <property type="protein sequence ID" value="CAY68869.1"/>
    <property type="molecule type" value="Genomic_DNA"/>
</dbReference>
<feature type="transmembrane region" description="Helical" evidence="7">
    <location>
        <begin position="371"/>
        <end position="394"/>
    </location>
</feature>
<evidence type="ECO:0000256" key="4">
    <source>
        <dbReference type="ARBA" id="ARBA00022692"/>
    </source>
</evidence>
<feature type="transmembrane region" description="Helical" evidence="7">
    <location>
        <begin position="164"/>
        <end position="186"/>
    </location>
</feature>
<evidence type="ECO:0000313" key="9">
    <source>
        <dbReference type="Proteomes" id="UP000000314"/>
    </source>
</evidence>
<dbReference type="AlphaFoldDB" id="C4R045"/>
<comment type="similarity">
    <text evidence="2">Belongs to the SLC29A/ENT transporter (TC 2.A.57) family.</text>
</comment>
<keyword evidence="9" id="KW-1185">Reference proteome</keyword>
<keyword evidence="6 7" id="KW-0472">Membrane</keyword>
<feature type="transmembrane region" description="Helical" evidence="7">
    <location>
        <begin position="130"/>
        <end position="158"/>
    </location>
</feature>
<accession>C4R045</accession>
<dbReference type="PANTHER" id="PTHR10332:SF88">
    <property type="entry name" value="EQUILIBRATIVE NUCLEOSIDE TRANSPORTER 1, ISOFORM A"/>
    <property type="match status" value="1"/>
</dbReference>
<organism evidence="8 9">
    <name type="scientific">Komagataella phaffii (strain GS115 / ATCC 20864)</name>
    <name type="common">Yeast</name>
    <name type="synonym">Pichia pastoris</name>
    <dbReference type="NCBI Taxonomy" id="644223"/>
    <lineage>
        <taxon>Eukaryota</taxon>
        <taxon>Fungi</taxon>
        <taxon>Dikarya</taxon>
        <taxon>Ascomycota</taxon>
        <taxon>Saccharomycotina</taxon>
        <taxon>Pichiomycetes</taxon>
        <taxon>Pichiales</taxon>
        <taxon>Pichiaceae</taxon>
        <taxon>Komagataella</taxon>
    </lineage>
</organism>
<evidence type="ECO:0000256" key="7">
    <source>
        <dbReference type="SAM" id="Phobius"/>
    </source>
</evidence>
<dbReference type="PIRSF" id="PIRSF016379">
    <property type="entry name" value="ENT"/>
    <property type="match status" value="1"/>
</dbReference>
<dbReference type="OMA" id="GSPWTTK"/>
<dbReference type="InParanoid" id="C4R045"/>
<feature type="transmembrane region" description="Helical" evidence="7">
    <location>
        <begin position="275"/>
        <end position="295"/>
    </location>
</feature>
<dbReference type="PANTHER" id="PTHR10332">
    <property type="entry name" value="EQUILIBRATIVE NUCLEOSIDE TRANSPORTER"/>
    <property type="match status" value="1"/>
</dbReference>
<dbReference type="GO" id="GO:0015205">
    <property type="term" value="F:nucleobase transmembrane transporter activity"/>
    <property type="evidence" value="ECO:0007669"/>
    <property type="project" value="EnsemblFungi"/>
</dbReference>
<dbReference type="KEGG" id="ppa:PAS_chr2-1_0257"/>
<feature type="transmembrane region" description="Helical" evidence="7">
    <location>
        <begin position="207"/>
        <end position="228"/>
    </location>
</feature>
<reference evidence="8 9" key="1">
    <citation type="journal article" date="2009" name="Nat. Biotechnol.">
        <title>Genome sequence of the recombinant protein production host Pichia pastoris.</title>
        <authorList>
            <person name="De Schutter K."/>
            <person name="Lin Y.C."/>
            <person name="Tiels P."/>
            <person name="Van Hecke A."/>
            <person name="Glinka S."/>
            <person name="Weber-Lehmann J."/>
            <person name="Rouze P."/>
            <person name="Van de Peer Y."/>
            <person name="Callewaert N."/>
        </authorList>
    </citation>
    <scope>NUCLEOTIDE SEQUENCE [LARGE SCALE GENOMIC DNA]</scope>
    <source>
        <strain evidence="9">GS115 / ATCC 20864</strain>
    </source>
</reference>
<name>C4R045_KOMPG</name>
<dbReference type="InterPro" id="IPR036259">
    <property type="entry name" value="MFS_trans_sf"/>
</dbReference>
<gene>
    <name evidence="8" type="ordered locus">PAS_chr2-1_0257</name>
</gene>
<sequence>MSTYRELEREEGDFSDKKLLTGWFSLTVGQLQYAAFMAVGIALLWPWNCFLSASDFFGERLQEHKWLSANYSSSMMTISTLTSTLCNVFLSQKQSGVDYSKRLVMGQTITIVVFAFMGLLCVWNTGLDPIIFFVLVMINVALSSVAVSLSQVGAMAIVNVLGPIYANAVVVGNAVAGVLPSIALIISTALSGTHVAGKLQPKRDYAVMAYFLTACVVSGIALVLFGLAESHGPIDVVAAPVHTSSTADEAIEELGIPLEEEEYVPFSTLWAKLRFVALTIFTVFGVSLVFPVFASSIVSANGINSRIFVPLAFLLWNLGDLAGRLLCAYPRFVTRSPIKLFIFSLARFLYIPLFAICNIRDKGGLIQSDVLYLLFQLSFGISNGLIYSSAFMIVGDIASGENEQKAASGFTAVFLSLGLACGSLGSYLVVAFIL</sequence>